<accession>A0A1G8HRE8</accession>
<dbReference type="InterPro" id="IPR005025">
    <property type="entry name" value="FMN_Rdtase-like_dom"/>
</dbReference>
<evidence type="ECO:0000313" key="6">
    <source>
        <dbReference type="Proteomes" id="UP000199163"/>
    </source>
</evidence>
<keyword evidence="1" id="KW-0285">Flavoprotein</keyword>
<evidence type="ECO:0000256" key="2">
    <source>
        <dbReference type="ARBA" id="ARBA00022643"/>
    </source>
</evidence>
<dbReference type="InterPro" id="IPR051814">
    <property type="entry name" value="NAD(P)H-dep_FMN_reductase"/>
</dbReference>
<dbReference type="GO" id="GO:0016491">
    <property type="term" value="F:oxidoreductase activity"/>
    <property type="evidence" value="ECO:0007669"/>
    <property type="project" value="UniProtKB-KW"/>
</dbReference>
<name>A0A1G8HRE8_9BACI</name>
<gene>
    <name evidence="5" type="ORF">SAMN05192534_12111</name>
</gene>
<evidence type="ECO:0000256" key="1">
    <source>
        <dbReference type="ARBA" id="ARBA00022630"/>
    </source>
</evidence>
<dbReference type="OrthoDB" id="1643408at2"/>
<dbReference type="PANTHER" id="PTHR43408">
    <property type="entry name" value="FMN REDUCTASE (NADPH)"/>
    <property type="match status" value="1"/>
</dbReference>
<organism evidence="5 6">
    <name type="scientific">Alteribacillus persepolensis</name>
    <dbReference type="NCBI Taxonomy" id="568899"/>
    <lineage>
        <taxon>Bacteria</taxon>
        <taxon>Bacillati</taxon>
        <taxon>Bacillota</taxon>
        <taxon>Bacilli</taxon>
        <taxon>Bacillales</taxon>
        <taxon>Bacillaceae</taxon>
        <taxon>Alteribacillus</taxon>
    </lineage>
</organism>
<evidence type="ECO:0000313" key="5">
    <source>
        <dbReference type="EMBL" id="SDI09051.1"/>
    </source>
</evidence>
<evidence type="ECO:0000259" key="4">
    <source>
        <dbReference type="Pfam" id="PF03358"/>
    </source>
</evidence>
<sequence length="182" mass="20184">MKIIGLSGTIIGSKTSVAIQHILEEVKKADTSVETECIDLREYSIEFCDGREAHHYNADTRKVIEKMSYADVYIIGTPIFNASMSGALKNTLDLIPPSVFHKKVMGFVATGGSSEHYFVIENQLKTIAGYYQAYVTTNNMLIHRNSFGDNNKIIDKKTAEKMTALADELVLMGKNLTKITSP</sequence>
<dbReference type="AlphaFoldDB" id="A0A1G8HRE8"/>
<dbReference type="InterPro" id="IPR029039">
    <property type="entry name" value="Flavoprotein-like_sf"/>
</dbReference>
<feature type="domain" description="NADPH-dependent FMN reductase-like" evidence="4">
    <location>
        <begin position="1"/>
        <end position="138"/>
    </location>
</feature>
<keyword evidence="3" id="KW-0560">Oxidoreductase</keyword>
<reference evidence="5 6" key="1">
    <citation type="submission" date="2016-10" db="EMBL/GenBank/DDBJ databases">
        <authorList>
            <person name="de Groot N.N."/>
        </authorList>
    </citation>
    <scope>NUCLEOTIDE SEQUENCE [LARGE SCALE GENOMIC DNA]</scope>
    <source>
        <strain evidence="5 6">DSM 21632</strain>
    </source>
</reference>
<dbReference type="Proteomes" id="UP000199163">
    <property type="component" value="Unassembled WGS sequence"/>
</dbReference>
<dbReference type="EMBL" id="FNDK01000021">
    <property type="protein sequence ID" value="SDI09051.1"/>
    <property type="molecule type" value="Genomic_DNA"/>
</dbReference>
<dbReference type="SUPFAM" id="SSF52218">
    <property type="entry name" value="Flavoproteins"/>
    <property type="match status" value="1"/>
</dbReference>
<dbReference type="Pfam" id="PF03358">
    <property type="entry name" value="FMN_red"/>
    <property type="match status" value="1"/>
</dbReference>
<dbReference type="RefSeq" id="WP_091275279.1">
    <property type="nucleotide sequence ID" value="NZ_FNDK01000021.1"/>
</dbReference>
<dbReference type="STRING" id="568899.SAMN05192534_12111"/>
<evidence type="ECO:0000256" key="3">
    <source>
        <dbReference type="ARBA" id="ARBA00023002"/>
    </source>
</evidence>
<keyword evidence="2" id="KW-0288">FMN</keyword>
<protein>
    <submittedName>
        <fullName evidence="5">FMN reductase/FAD reductase [NAD(P)H]</fullName>
    </submittedName>
</protein>
<proteinExistence type="predicted"/>
<keyword evidence="6" id="KW-1185">Reference proteome</keyword>
<dbReference type="Gene3D" id="3.40.50.360">
    <property type="match status" value="1"/>
</dbReference>
<dbReference type="PANTHER" id="PTHR43408:SF2">
    <property type="entry name" value="FMN REDUCTASE (NADPH)"/>
    <property type="match status" value="1"/>
</dbReference>